<protein>
    <submittedName>
        <fullName evidence="2">Lytic transglycosylase domain-containing protein</fullName>
    </submittedName>
</protein>
<dbReference type="Proteomes" id="UP000823631">
    <property type="component" value="Unassembled WGS sequence"/>
</dbReference>
<dbReference type="InterPro" id="IPR008258">
    <property type="entry name" value="Transglycosylase_SLT_dom_1"/>
</dbReference>
<reference evidence="2" key="2">
    <citation type="journal article" date="2021" name="PeerJ">
        <title>Extensive microbial diversity within the chicken gut microbiome revealed by metagenomics and culture.</title>
        <authorList>
            <person name="Gilroy R."/>
            <person name="Ravi A."/>
            <person name="Getino M."/>
            <person name="Pursley I."/>
            <person name="Horton D.L."/>
            <person name="Alikhan N.F."/>
            <person name="Baker D."/>
            <person name="Gharbi K."/>
            <person name="Hall N."/>
            <person name="Watson M."/>
            <person name="Adriaenssens E.M."/>
            <person name="Foster-Nyarko E."/>
            <person name="Jarju S."/>
            <person name="Secka A."/>
            <person name="Antonio M."/>
            <person name="Oren A."/>
            <person name="Chaudhuri R.R."/>
            <person name="La Ragione R."/>
            <person name="Hildebrand F."/>
            <person name="Pallen M.J."/>
        </authorList>
    </citation>
    <scope>NUCLEOTIDE SEQUENCE</scope>
    <source>
        <strain evidence="2">17213</strain>
    </source>
</reference>
<sequence length="190" mass="21370">MQASPAETGAAQAEAAPVETSLAYKCAKAQHWRDIAYLKAPMNRYAPFKNCIAWTAYQFNLPEELLYAVLYVERGEVNGKCSRNKNGTLDCGPAQINEVRLQELKRFSLSMTDLRQKPCHNIWAMGYLLRREIEDAGGKIWQGVGNYHYHYSADPRIHQRYVNLVCKAWLRLNTLIEDSCGGTNAGGSAP</sequence>
<proteinExistence type="predicted"/>
<dbReference type="EMBL" id="JADINH010000144">
    <property type="protein sequence ID" value="MBO8416069.1"/>
    <property type="molecule type" value="Genomic_DNA"/>
</dbReference>
<dbReference type="CDD" id="cd13400">
    <property type="entry name" value="LT_IagB-like"/>
    <property type="match status" value="1"/>
</dbReference>
<organism evidence="2 3">
    <name type="scientific">Candidatus Avisuccinivibrio stercorigallinarum</name>
    <dbReference type="NCBI Taxonomy" id="2840704"/>
    <lineage>
        <taxon>Bacteria</taxon>
        <taxon>Pseudomonadati</taxon>
        <taxon>Pseudomonadota</taxon>
        <taxon>Gammaproteobacteria</taxon>
        <taxon>Aeromonadales</taxon>
        <taxon>Succinivibrionaceae</taxon>
        <taxon>Succinivibrionaceae incertae sedis</taxon>
        <taxon>Candidatus Avisuccinivibrio</taxon>
    </lineage>
</organism>
<evidence type="ECO:0000259" key="1">
    <source>
        <dbReference type="Pfam" id="PF01464"/>
    </source>
</evidence>
<dbReference type="Gene3D" id="1.10.530.10">
    <property type="match status" value="1"/>
</dbReference>
<dbReference type="AlphaFoldDB" id="A0A9D9DCP3"/>
<dbReference type="Pfam" id="PF01464">
    <property type="entry name" value="SLT"/>
    <property type="match status" value="1"/>
</dbReference>
<gene>
    <name evidence="2" type="ORF">IAB19_06800</name>
</gene>
<accession>A0A9D9DCP3</accession>
<feature type="domain" description="Transglycosylase SLT" evidence="1">
    <location>
        <begin position="51"/>
        <end position="148"/>
    </location>
</feature>
<evidence type="ECO:0000313" key="3">
    <source>
        <dbReference type="Proteomes" id="UP000823631"/>
    </source>
</evidence>
<reference evidence="2" key="1">
    <citation type="submission" date="2020-10" db="EMBL/GenBank/DDBJ databases">
        <authorList>
            <person name="Gilroy R."/>
        </authorList>
    </citation>
    <scope>NUCLEOTIDE SEQUENCE</scope>
    <source>
        <strain evidence="2">17213</strain>
    </source>
</reference>
<dbReference type="InterPro" id="IPR023346">
    <property type="entry name" value="Lysozyme-like_dom_sf"/>
</dbReference>
<comment type="caution">
    <text evidence="2">The sequence shown here is derived from an EMBL/GenBank/DDBJ whole genome shotgun (WGS) entry which is preliminary data.</text>
</comment>
<evidence type="ECO:0000313" key="2">
    <source>
        <dbReference type="EMBL" id="MBO8416069.1"/>
    </source>
</evidence>
<name>A0A9D9DCP3_9GAMM</name>
<dbReference type="SUPFAM" id="SSF53955">
    <property type="entry name" value="Lysozyme-like"/>
    <property type="match status" value="1"/>
</dbReference>